<dbReference type="NCBIfam" id="NF033788">
    <property type="entry name" value="HTH_metalloreg"/>
    <property type="match status" value="1"/>
</dbReference>
<keyword evidence="2" id="KW-0238">DNA-binding</keyword>
<evidence type="ECO:0000256" key="1">
    <source>
        <dbReference type="ARBA" id="ARBA00023015"/>
    </source>
</evidence>
<dbReference type="EMBL" id="PEZY01000004">
    <property type="protein sequence ID" value="PIS06452.1"/>
    <property type="molecule type" value="Genomic_DNA"/>
</dbReference>
<gene>
    <name evidence="5" type="ORF">COT80_00725</name>
</gene>
<evidence type="ECO:0000313" key="6">
    <source>
        <dbReference type="Proteomes" id="UP000229056"/>
    </source>
</evidence>
<sequence>MLNKTFSALADNNRQKIIDLLKKREMSVSDIVSHLNITMATLSHHLDILKRADLISGRRDGQKIIYSLNFSVIQEVEEKIVKFLKIKNKK</sequence>
<organism evidence="5 6">
    <name type="scientific">Candidatus Buchananbacteria bacterium CG10_big_fil_rev_8_21_14_0_10_33_19</name>
    <dbReference type="NCBI Taxonomy" id="1974525"/>
    <lineage>
        <taxon>Bacteria</taxon>
        <taxon>Candidatus Buchananiibacteriota</taxon>
    </lineage>
</organism>
<dbReference type="PANTHER" id="PTHR43132:SF2">
    <property type="entry name" value="ARSENICAL RESISTANCE OPERON REPRESSOR ARSR-RELATED"/>
    <property type="match status" value="1"/>
</dbReference>
<dbReference type="Gene3D" id="1.10.10.10">
    <property type="entry name" value="Winged helix-like DNA-binding domain superfamily/Winged helix DNA-binding domain"/>
    <property type="match status" value="1"/>
</dbReference>
<evidence type="ECO:0000256" key="2">
    <source>
        <dbReference type="ARBA" id="ARBA00023125"/>
    </source>
</evidence>
<name>A0A2H0W513_9BACT</name>
<evidence type="ECO:0000259" key="4">
    <source>
        <dbReference type="PROSITE" id="PS50987"/>
    </source>
</evidence>
<keyword evidence="3" id="KW-0804">Transcription</keyword>
<dbReference type="AlphaFoldDB" id="A0A2H0W513"/>
<evidence type="ECO:0000256" key="3">
    <source>
        <dbReference type="ARBA" id="ARBA00023163"/>
    </source>
</evidence>
<evidence type="ECO:0000313" key="5">
    <source>
        <dbReference type="EMBL" id="PIS06452.1"/>
    </source>
</evidence>
<reference evidence="6" key="1">
    <citation type="submission" date="2017-09" db="EMBL/GenBank/DDBJ databases">
        <title>Depth-based differentiation of microbial function through sediment-hosted aquifers and enrichment of novel symbionts in the deep terrestrial subsurface.</title>
        <authorList>
            <person name="Probst A.J."/>
            <person name="Ladd B."/>
            <person name="Jarett J.K."/>
            <person name="Geller-Mcgrath D.E."/>
            <person name="Sieber C.M.K."/>
            <person name="Emerson J.B."/>
            <person name="Anantharaman K."/>
            <person name="Thomas B.C."/>
            <person name="Malmstrom R."/>
            <person name="Stieglmeier M."/>
            <person name="Klingl A."/>
            <person name="Woyke T."/>
            <person name="Ryan C.M."/>
            <person name="Banfield J.F."/>
        </authorList>
    </citation>
    <scope>NUCLEOTIDE SEQUENCE [LARGE SCALE GENOMIC DNA]</scope>
</reference>
<keyword evidence="1" id="KW-0805">Transcription regulation</keyword>
<comment type="caution">
    <text evidence="5">The sequence shown here is derived from an EMBL/GenBank/DDBJ whole genome shotgun (WGS) entry which is preliminary data.</text>
</comment>
<dbReference type="Pfam" id="PF01022">
    <property type="entry name" value="HTH_5"/>
    <property type="match status" value="1"/>
</dbReference>
<dbReference type="GO" id="GO:0003677">
    <property type="term" value="F:DNA binding"/>
    <property type="evidence" value="ECO:0007669"/>
    <property type="project" value="UniProtKB-KW"/>
</dbReference>
<dbReference type="InterPro" id="IPR036388">
    <property type="entry name" value="WH-like_DNA-bd_sf"/>
</dbReference>
<dbReference type="InterPro" id="IPR036390">
    <property type="entry name" value="WH_DNA-bd_sf"/>
</dbReference>
<feature type="domain" description="HTH arsR-type" evidence="4">
    <location>
        <begin position="1"/>
        <end position="88"/>
    </location>
</feature>
<dbReference type="SUPFAM" id="SSF46785">
    <property type="entry name" value="Winged helix' DNA-binding domain"/>
    <property type="match status" value="1"/>
</dbReference>
<dbReference type="SMART" id="SM00418">
    <property type="entry name" value="HTH_ARSR"/>
    <property type="match status" value="1"/>
</dbReference>
<accession>A0A2H0W513</accession>
<dbReference type="PANTHER" id="PTHR43132">
    <property type="entry name" value="ARSENICAL RESISTANCE OPERON REPRESSOR ARSR-RELATED"/>
    <property type="match status" value="1"/>
</dbReference>
<dbReference type="InterPro" id="IPR001845">
    <property type="entry name" value="HTH_ArsR_DNA-bd_dom"/>
</dbReference>
<dbReference type="CDD" id="cd00090">
    <property type="entry name" value="HTH_ARSR"/>
    <property type="match status" value="1"/>
</dbReference>
<dbReference type="InterPro" id="IPR011991">
    <property type="entry name" value="ArsR-like_HTH"/>
</dbReference>
<dbReference type="InterPro" id="IPR051011">
    <property type="entry name" value="Metal_resp_trans_reg"/>
</dbReference>
<protein>
    <submittedName>
        <fullName evidence="5">Transcriptional regulator</fullName>
    </submittedName>
</protein>
<dbReference type="GO" id="GO:0003700">
    <property type="term" value="F:DNA-binding transcription factor activity"/>
    <property type="evidence" value="ECO:0007669"/>
    <property type="project" value="InterPro"/>
</dbReference>
<dbReference type="PRINTS" id="PR00778">
    <property type="entry name" value="HTHARSR"/>
</dbReference>
<dbReference type="Proteomes" id="UP000229056">
    <property type="component" value="Unassembled WGS sequence"/>
</dbReference>
<proteinExistence type="predicted"/>
<dbReference type="PROSITE" id="PS50987">
    <property type="entry name" value="HTH_ARSR_2"/>
    <property type="match status" value="1"/>
</dbReference>